<evidence type="ECO:0000313" key="1">
    <source>
        <dbReference type="EMBL" id="MCU9613119.1"/>
    </source>
</evidence>
<name>A0AAE3LQ67_9BACI</name>
<dbReference type="RefSeq" id="WP_263072331.1">
    <property type="nucleotide sequence ID" value="NZ_JAOUSF010000002.1"/>
</dbReference>
<gene>
    <name evidence="1" type="ORF">OEV98_06085</name>
</gene>
<protein>
    <submittedName>
        <fullName evidence="1">Uncharacterized protein</fullName>
    </submittedName>
</protein>
<reference evidence="1" key="1">
    <citation type="submission" date="2022-10" db="EMBL/GenBank/DDBJ databases">
        <title>Description of Fervidibacillus gen. nov. in the family Fervidibacillaceae fam. nov. with two species, Fervidibacillus albus sp. nov., and Fervidibacillus halotolerans sp. nov., isolated from tidal flat sediments.</title>
        <authorList>
            <person name="Kwon K.K."/>
            <person name="Yang S.-H."/>
        </authorList>
    </citation>
    <scope>NUCLEOTIDE SEQUENCE</scope>
    <source>
        <strain evidence="1">JCM 19140</strain>
    </source>
</reference>
<accession>A0AAE3LQ67</accession>
<sequence length="149" mass="17275">MNIAFNIPTYTIDKETFPKPLNGNYDYWVALVAPFLAKSNTIEIHCWNDERGIMEAVTSLPKQAFHIIKEDNLTIFKGSKTPSLSKYLLKNFRDENGNFKWFTVNLIKDQVAIFHSGHWATEFFLPNLLEEEVRFIKSVTPVDTSLIQF</sequence>
<dbReference type="Proteomes" id="UP001209318">
    <property type="component" value="Unassembled WGS sequence"/>
</dbReference>
<dbReference type="AlphaFoldDB" id="A0AAE3LQ67"/>
<keyword evidence="2" id="KW-1185">Reference proteome</keyword>
<dbReference type="EMBL" id="JAOUSF010000002">
    <property type="protein sequence ID" value="MCU9613119.1"/>
    <property type="molecule type" value="Genomic_DNA"/>
</dbReference>
<comment type="caution">
    <text evidence="1">The sequence shown here is derived from an EMBL/GenBank/DDBJ whole genome shotgun (WGS) entry which is preliminary data.</text>
</comment>
<evidence type="ECO:0000313" key="2">
    <source>
        <dbReference type="Proteomes" id="UP001209318"/>
    </source>
</evidence>
<proteinExistence type="predicted"/>
<organism evidence="1 2">
    <name type="scientific">Perspicuibacillus lycopersici</name>
    <dbReference type="NCBI Taxonomy" id="1325689"/>
    <lineage>
        <taxon>Bacteria</taxon>
        <taxon>Bacillati</taxon>
        <taxon>Bacillota</taxon>
        <taxon>Bacilli</taxon>
        <taxon>Bacillales</taxon>
        <taxon>Bacillaceae</taxon>
        <taxon>Perspicuibacillus</taxon>
    </lineage>
</organism>